<evidence type="ECO:0000256" key="9">
    <source>
        <dbReference type="SAM" id="MobiDB-lite"/>
    </source>
</evidence>
<dbReference type="GO" id="GO:0000122">
    <property type="term" value="P:negative regulation of transcription by RNA polymerase II"/>
    <property type="evidence" value="ECO:0007669"/>
    <property type="project" value="TreeGrafter"/>
</dbReference>
<dbReference type="Pfam" id="PF01426">
    <property type="entry name" value="BAH"/>
    <property type="match status" value="1"/>
</dbReference>
<keyword evidence="2" id="KW-0479">Metal-binding</keyword>
<evidence type="ECO:0000256" key="6">
    <source>
        <dbReference type="ARBA" id="ARBA00023242"/>
    </source>
</evidence>
<keyword evidence="6" id="KW-0539">Nucleus</keyword>
<accession>A0A814LPF4</accession>
<evidence type="ECO:0000259" key="11">
    <source>
        <dbReference type="PROSITE" id="PS51038"/>
    </source>
</evidence>
<name>A0A814LPF4_9BILA</name>
<dbReference type="FunFam" id="1.10.10.60:FF:000012">
    <property type="entry name" value="Metastasis-associated 1 family, member 3"/>
    <property type="match status" value="1"/>
</dbReference>
<dbReference type="GO" id="GO:0042826">
    <property type="term" value="F:histone deacetylase binding"/>
    <property type="evidence" value="ECO:0007669"/>
    <property type="project" value="TreeGrafter"/>
</dbReference>
<dbReference type="InterPro" id="IPR001005">
    <property type="entry name" value="SANT/Myb"/>
</dbReference>
<comment type="caution">
    <text evidence="14">The sequence shown here is derived from an EMBL/GenBank/DDBJ whole genome shotgun (WGS) entry which is preliminary data.</text>
</comment>
<dbReference type="GO" id="GO:0003682">
    <property type="term" value="F:chromatin binding"/>
    <property type="evidence" value="ECO:0007669"/>
    <property type="project" value="InterPro"/>
</dbReference>
<dbReference type="GO" id="GO:0003713">
    <property type="term" value="F:transcription coactivator activity"/>
    <property type="evidence" value="ECO:0007669"/>
    <property type="project" value="TreeGrafter"/>
</dbReference>
<dbReference type="Gene3D" id="2.30.30.490">
    <property type="match status" value="1"/>
</dbReference>
<dbReference type="SMART" id="SM01189">
    <property type="entry name" value="ELM2"/>
    <property type="match status" value="1"/>
</dbReference>
<feature type="domain" description="SANT" evidence="13">
    <location>
        <begin position="278"/>
        <end position="330"/>
    </location>
</feature>
<dbReference type="SMART" id="SM00401">
    <property type="entry name" value="ZnF_GATA"/>
    <property type="match status" value="1"/>
</dbReference>
<dbReference type="EMBL" id="CAJNOL010000442">
    <property type="protein sequence ID" value="CAF1066517.1"/>
    <property type="molecule type" value="Genomic_DNA"/>
</dbReference>
<evidence type="ECO:0000259" key="10">
    <source>
        <dbReference type="PROSITE" id="PS50157"/>
    </source>
</evidence>
<evidence type="ECO:0000256" key="3">
    <source>
        <dbReference type="ARBA" id="ARBA00022771"/>
    </source>
</evidence>
<evidence type="ECO:0000259" key="12">
    <source>
        <dbReference type="PROSITE" id="PS51156"/>
    </source>
</evidence>
<dbReference type="InterPro" id="IPR000949">
    <property type="entry name" value="ELM2_dom"/>
</dbReference>
<dbReference type="PROSITE" id="PS00028">
    <property type="entry name" value="ZINC_FINGER_C2H2_1"/>
    <property type="match status" value="1"/>
</dbReference>
<dbReference type="GO" id="GO:0043565">
    <property type="term" value="F:sequence-specific DNA binding"/>
    <property type="evidence" value="ECO:0007669"/>
    <property type="project" value="InterPro"/>
</dbReference>
<reference evidence="14" key="1">
    <citation type="submission" date="2021-02" db="EMBL/GenBank/DDBJ databases">
        <authorList>
            <person name="Nowell W R."/>
        </authorList>
    </citation>
    <scope>NUCLEOTIDE SEQUENCE</scope>
</reference>
<keyword evidence="4" id="KW-0862">Zinc</keyword>
<dbReference type="InterPro" id="IPR013087">
    <property type="entry name" value="Znf_C2H2_type"/>
</dbReference>
<dbReference type="GO" id="GO:0008270">
    <property type="term" value="F:zinc ion binding"/>
    <property type="evidence" value="ECO:0007669"/>
    <property type="project" value="UniProtKB-KW"/>
</dbReference>
<dbReference type="Pfam" id="PF00249">
    <property type="entry name" value="Myb_DNA-binding"/>
    <property type="match status" value="1"/>
</dbReference>
<feature type="compositionally biased region" description="Polar residues" evidence="9">
    <location>
        <begin position="997"/>
        <end position="1012"/>
    </location>
</feature>
<evidence type="ECO:0000256" key="4">
    <source>
        <dbReference type="ARBA" id="ARBA00022833"/>
    </source>
</evidence>
<dbReference type="PANTHER" id="PTHR10865">
    <property type="entry name" value="METASTASIS-ASSOCIATED PROTEIN AND MESODERM INDUCTION EARLY RESPONSE PROTEIN"/>
    <property type="match status" value="1"/>
</dbReference>
<dbReference type="SUPFAM" id="SSF46689">
    <property type="entry name" value="Homeodomain-like"/>
    <property type="match status" value="1"/>
</dbReference>
<dbReference type="CDD" id="cd00202">
    <property type="entry name" value="ZnF_GATA"/>
    <property type="match status" value="1"/>
</dbReference>
<dbReference type="PROSITE" id="PS51038">
    <property type="entry name" value="BAH"/>
    <property type="match status" value="1"/>
</dbReference>
<keyword evidence="1" id="KW-0597">Phosphoprotein</keyword>
<evidence type="ECO:0000259" key="13">
    <source>
        <dbReference type="PROSITE" id="PS51293"/>
    </source>
</evidence>
<feature type="domain" description="C2H2-type" evidence="10">
    <location>
        <begin position="434"/>
        <end position="459"/>
    </location>
</feature>
<dbReference type="FunFam" id="4.10.1240.50:FF:000001">
    <property type="entry name" value="Metastasis-associated 1 family, member 3"/>
    <property type="match status" value="1"/>
</dbReference>
<dbReference type="SMART" id="SM00717">
    <property type="entry name" value="SANT"/>
    <property type="match status" value="1"/>
</dbReference>
<feature type="domain" description="ELM2" evidence="12">
    <location>
        <begin position="160"/>
        <end position="271"/>
    </location>
</feature>
<evidence type="ECO:0000313" key="14">
    <source>
        <dbReference type="EMBL" id="CAF1066517.1"/>
    </source>
</evidence>
<proteinExistence type="inferred from homology"/>
<dbReference type="GO" id="GO:0016581">
    <property type="term" value="C:NuRD complex"/>
    <property type="evidence" value="ECO:0007669"/>
    <property type="project" value="TreeGrafter"/>
</dbReference>
<dbReference type="PROSITE" id="PS51156">
    <property type="entry name" value="ELM2"/>
    <property type="match status" value="1"/>
</dbReference>
<keyword evidence="3 8" id="KW-0863">Zinc-finger</keyword>
<evidence type="ECO:0000256" key="2">
    <source>
        <dbReference type="ARBA" id="ARBA00022723"/>
    </source>
</evidence>
<dbReference type="Pfam" id="PF00320">
    <property type="entry name" value="GATA"/>
    <property type="match status" value="1"/>
</dbReference>
<dbReference type="InterPro" id="IPR017884">
    <property type="entry name" value="SANT_dom"/>
</dbReference>
<feature type="region of interest" description="Disordered" evidence="9">
    <location>
        <begin position="967"/>
        <end position="1012"/>
    </location>
</feature>
<dbReference type="InterPro" id="IPR000679">
    <property type="entry name" value="Znf_GATA"/>
</dbReference>
<dbReference type="Gene3D" id="1.10.10.60">
    <property type="entry name" value="Homeodomain-like"/>
    <property type="match status" value="1"/>
</dbReference>
<evidence type="ECO:0000256" key="5">
    <source>
        <dbReference type="ARBA" id="ARBA00023125"/>
    </source>
</evidence>
<evidence type="ECO:0000313" key="15">
    <source>
        <dbReference type="Proteomes" id="UP000663870"/>
    </source>
</evidence>
<dbReference type="SMART" id="SM00439">
    <property type="entry name" value="BAH"/>
    <property type="match status" value="1"/>
</dbReference>
<dbReference type="GO" id="GO:0003714">
    <property type="term" value="F:transcription corepressor activity"/>
    <property type="evidence" value="ECO:0007669"/>
    <property type="project" value="TreeGrafter"/>
</dbReference>
<evidence type="ECO:0000256" key="1">
    <source>
        <dbReference type="ARBA" id="ARBA00022553"/>
    </source>
</evidence>
<dbReference type="InterPro" id="IPR009057">
    <property type="entry name" value="Homeodomain-like_sf"/>
</dbReference>
<feature type="compositionally biased region" description="Polar residues" evidence="9">
    <location>
        <begin position="1184"/>
        <end position="1196"/>
    </location>
</feature>
<comment type="similarity">
    <text evidence="7">Belongs to the metastasis-associated protein family.</text>
</comment>
<dbReference type="InterPro" id="IPR043151">
    <property type="entry name" value="BAH_sf"/>
</dbReference>
<feature type="domain" description="BAH" evidence="11">
    <location>
        <begin position="4"/>
        <end position="159"/>
    </location>
</feature>
<feature type="compositionally biased region" description="Basic and acidic residues" evidence="9">
    <location>
        <begin position="979"/>
        <end position="992"/>
    </location>
</feature>
<dbReference type="Proteomes" id="UP000663870">
    <property type="component" value="Unassembled WGS sequence"/>
</dbReference>
<dbReference type="PANTHER" id="PTHR10865:SF29">
    <property type="entry name" value="METASTASIS ASSOCIATED 1-LIKE, ISOFORM D"/>
    <property type="match status" value="1"/>
</dbReference>
<organism evidence="14 15">
    <name type="scientific">Rotaria sordida</name>
    <dbReference type="NCBI Taxonomy" id="392033"/>
    <lineage>
        <taxon>Eukaryota</taxon>
        <taxon>Metazoa</taxon>
        <taxon>Spiralia</taxon>
        <taxon>Gnathifera</taxon>
        <taxon>Rotifera</taxon>
        <taxon>Eurotatoria</taxon>
        <taxon>Bdelloidea</taxon>
        <taxon>Philodinida</taxon>
        <taxon>Philodinidae</taxon>
        <taxon>Rotaria</taxon>
    </lineage>
</organism>
<dbReference type="CDD" id="cd04709">
    <property type="entry name" value="BAH_MTA"/>
    <property type="match status" value="1"/>
</dbReference>
<feature type="region of interest" description="Disordered" evidence="9">
    <location>
        <begin position="1057"/>
        <end position="1082"/>
    </location>
</feature>
<keyword evidence="15" id="KW-1185">Reference proteome</keyword>
<dbReference type="Gene3D" id="4.10.1240.50">
    <property type="match status" value="1"/>
</dbReference>
<dbReference type="Pfam" id="PF01448">
    <property type="entry name" value="ELM2"/>
    <property type="match status" value="1"/>
</dbReference>
<sequence length="1353" mass="155924">MASCMYRVGDYVYFEGNPIEPYIIRRIEELNKTPNGNVEARVACFYRRRDISSYLINQVDRLKLDVPWEDEDEITNDTGSTNLSGQQIELNDIQKHQLRHRELFLTRQNETLLATNIRGKCLVVLHNETETFSSYLNSEDLFFYQLVYDPNQKTLNADRGEIRVGGKYQADVSIQPLSNDANQDTLSSREDLIWNANGGLTEKQIEQYLIVARSIGTFARALDCPTALKHPSLHMSAASASRDATLFFAMDTLHKHHYDLALATCSLVPNTGPILVKDQMEDWSAAEANSFEDAVEKCGKDFREIQKEYLPWKSLKGIIEYYYMWKTTDRYVVQRRLKLAEQENKLKQVFIPNYNKAHQCLIPQRIQNEIKPCESCGTTSSLQWYQWSTAQPHTRLCAECWIYYKKLGGLKYLKKSGPDRRQERAATITKLVSYKCNVNGCEKEYKNKAALQRHYAISHGIMFRSGSPRPLSKPRNTFALYTTPLSRAIRPLCSIRHLARCLSFTTDMNDILHQWEIFINEKPSRDIRNICTCLHNLYKQKNEQRKCKHLYDLFPYKDENETNKTFDDYMPKYEEKINNHNESNLPVRYPKLQDNSADFYAQFTHLNISIMKKRPYESNENSNDGPSPKRTLITRQNLIKNKSPNPVKLSHSRAYTVPFVDPPDGIYLRVTKDIKRLRKEIPQKEIRRIARAPWKKLNTNFVSTMDQINVQRWANSLRQFRQNHFQSPIMTGVYVDNQNGLRNASTTMKTKENESPKDNPKYSFTLDFSSSKKDSYRTLIKPQLYTFDMTTKDEENFHCPSDIQLCDNQTSNIVISSSDHHDIDTLSDSGTYIIEDDGDIAHDDELEQKNNSSSTFKRYVNQIKNRHGTFDIHQLVSSTTKTINRPIIDSNISTNEFISSSSSFLSFSNENDHNIHKEFEDTFENKSSNGLIDTSNVFLQQQSITSSQNQIKPAEYFVISPTLETKPFPTKNIHRRKRDTSQKTKLTEKSIPIKDPNVNQSMSSPLSSRSNQNPIEKYSFYLEKQSPSIETSIQPQTTINEQTYSLESFQRNSTICQTTSTNSQYQQQTSSSSSSSLTTNNNDCDEIKPNFTKFYMNKTFILRQQSSNILSSTSKPIQQQQQILSKTLSCQNSKSTRTISSKINSNRQINRTVQLRRARAQAKIEELSQRTTKQLYKSDHQNDIMGTSLDSDASSNSKKELINLRSNPQTTTKTNITSPRQDMLTTRTISSSSNHRSTSESPKLHEETSSRYRNAMISIVTNDEQYQKTSTNASSIEEERCDSLRDNGQRLAIKLIQLSSGILEKLKPNESITDDDISLRELQQIVDKLETINRTLSFIDASLTDSSNIDRSV</sequence>
<dbReference type="PROSITE" id="PS51293">
    <property type="entry name" value="SANT"/>
    <property type="match status" value="1"/>
</dbReference>
<feature type="compositionally biased region" description="Polar residues" evidence="9">
    <location>
        <begin position="1204"/>
        <end position="1224"/>
    </location>
</feature>
<protein>
    <submittedName>
        <fullName evidence="14">Uncharacterized protein</fullName>
    </submittedName>
</protein>
<evidence type="ECO:0000256" key="7">
    <source>
        <dbReference type="ARBA" id="ARBA00093454"/>
    </source>
</evidence>
<feature type="region of interest" description="Disordered" evidence="9">
    <location>
        <begin position="1171"/>
        <end position="1249"/>
    </location>
</feature>
<evidence type="ECO:0000256" key="8">
    <source>
        <dbReference type="PROSITE-ProRule" id="PRU00042"/>
    </source>
</evidence>
<dbReference type="PROSITE" id="PS50157">
    <property type="entry name" value="ZINC_FINGER_C2H2_2"/>
    <property type="match status" value="1"/>
</dbReference>
<feature type="compositionally biased region" description="Low complexity" evidence="9">
    <location>
        <begin position="1225"/>
        <end position="1241"/>
    </location>
</feature>
<gene>
    <name evidence="14" type="ORF">JXQ802_LOCUS17451</name>
</gene>
<dbReference type="InterPro" id="IPR001025">
    <property type="entry name" value="BAH_dom"/>
</dbReference>
<keyword evidence="5" id="KW-0238">DNA-binding</keyword>
<dbReference type="InterPro" id="IPR040138">
    <property type="entry name" value="MIER/MTA"/>
</dbReference>
<dbReference type="SMART" id="SM00355">
    <property type="entry name" value="ZnF_C2H2"/>
    <property type="match status" value="1"/>
</dbReference>